<dbReference type="InterPro" id="IPR016919">
    <property type="entry name" value="UCP029416_PTP"/>
</dbReference>
<dbReference type="InterPro" id="IPR036196">
    <property type="entry name" value="Ptyr_pPase_sf"/>
</dbReference>
<dbReference type="PATRIC" id="fig|1353533.3.peg.4031"/>
<accession>V4HLV0</accession>
<dbReference type="AlphaFoldDB" id="V4HLV0"/>
<name>V4HLV0_PSEL2</name>
<dbReference type="SUPFAM" id="SSF52788">
    <property type="entry name" value="Phosphotyrosine protein phosphatases I"/>
    <property type="match status" value="1"/>
</dbReference>
<comment type="caution">
    <text evidence="1">The sequence shown here is derived from an EMBL/GenBank/DDBJ whole genome shotgun (WGS) entry which is preliminary data.</text>
</comment>
<dbReference type="Gene3D" id="3.40.50.2300">
    <property type="match status" value="1"/>
</dbReference>
<proteinExistence type="predicted"/>
<gene>
    <name evidence="1" type="ORF">PL2TA16_05431</name>
</gene>
<sequence length="117" mass="13463">MPDPTKINVLFVCNRNQWRSATGEQMWRNHANLWVRSAGTSPSAKRTVNKGGILWADVIFVMEEKHKCRLRAQFTQLLLYIDIQVLDIPDDYQFMDGALVEILKATVGAYLKLDTCY</sequence>
<dbReference type="RefSeq" id="WP_023400883.1">
    <property type="nucleotide sequence ID" value="NZ_AUSV01000092.1"/>
</dbReference>
<reference evidence="1 2" key="1">
    <citation type="submission" date="2013-07" db="EMBL/GenBank/DDBJ databases">
        <title>Draft genome sequence of Pseudoalteromonas luteoviolacea 2ta16.</title>
        <authorList>
            <person name="Allen E.E."/>
            <person name="Azam F."/>
            <person name="Podell S."/>
        </authorList>
    </citation>
    <scope>NUCLEOTIDE SEQUENCE [LARGE SCALE GENOMIC DNA]</scope>
    <source>
        <strain evidence="1 2">2ta16</strain>
    </source>
</reference>
<evidence type="ECO:0000313" key="2">
    <source>
        <dbReference type="Proteomes" id="UP000017820"/>
    </source>
</evidence>
<organism evidence="1 2">
    <name type="scientific">Pseudoalteromonas luteoviolacea (strain 2ta16)</name>
    <dbReference type="NCBI Taxonomy" id="1353533"/>
    <lineage>
        <taxon>Bacteria</taxon>
        <taxon>Pseudomonadati</taxon>
        <taxon>Pseudomonadota</taxon>
        <taxon>Gammaproteobacteria</taxon>
        <taxon>Alteromonadales</taxon>
        <taxon>Pseudoalteromonadaceae</taxon>
        <taxon>Pseudoalteromonas</taxon>
    </lineage>
</organism>
<protein>
    <submittedName>
        <fullName evidence="1">Uncharacterized protein</fullName>
    </submittedName>
</protein>
<dbReference type="Proteomes" id="UP000017820">
    <property type="component" value="Unassembled WGS sequence"/>
</dbReference>
<dbReference type="EMBL" id="AUSV01000092">
    <property type="protein sequence ID" value="ESP91790.1"/>
    <property type="molecule type" value="Genomic_DNA"/>
</dbReference>
<evidence type="ECO:0000313" key="1">
    <source>
        <dbReference type="EMBL" id="ESP91790.1"/>
    </source>
</evidence>
<dbReference type="PIRSF" id="PIRSF029416">
    <property type="entry name" value="UCP029416_PTP"/>
    <property type="match status" value="1"/>
</dbReference>